<evidence type="ECO:0000313" key="2">
    <source>
        <dbReference type="EMBL" id="MFG6457232.1"/>
    </source>
</evidence>
<evidence type="ECO:0000313" key="3">
    <source>
        <dbReference type="Proteomes" id="UP001606305"/>
    </source>
</evidence>
<gene>
    <name evidence="2" type="ORF">ACG00X_10360</name>
</gene>
<evidence type="ECO:0000256" key="1">
    <source>
        <dbReference type="SAM" id="MobiDB-lite"/>
    </source>
</evidence>
<reference evidence="2 3" key="1">
    <citation type="submission" date="2024-09" db="EMBL/GenBank/DDBJ databases">
        <title>Novel species of the genus Pelomonas and Roseateles isolated from streams.</title>
        <authorList>
            <person name="Lu H."/>
        </authorList>
    </citation>
    <scope>NUCLEOTIDE SEQUENCE [LARGE SCALE GENOMIC DNA]</scope>
    <source>
        <strain evidence="2 3">BYS96W</strain>
    </source>
</reference>
<accession>A0ABW7G5U9</accession>
<name>A0ABW7G5U9_9BURK</name>
<sequence length="238" mass="26173">MDPLAENARNGCLVSNSGSPSIQQGASSKAAEEAKAAGFDYYLNSSSTVELTYLSEDSAEWKAIYEINEKTKVAPLLAADDNIRIIEDRLKKFQKNLSLSRPDLAKADWDVTIKDGKLQVTGDVAADDKKVMETRLNQDRALVNAVNSYMSAAKTYLETSDLNPAFTTTNAYTGRAMLYNFEDVGAQLDGKVNFKQLIEASWRMYDNPWGGENTDPGRYRGASSFDILASHLTSTPQS</sequence>
<feature type="compositionally biased region" description="Polar residues" evidence="1">
    <location>
        <begin position="13"/>
        <end position="22"/>
    </location>
</feature>
<protein>
    <submittedName>
        <fullName evidence="2">Uncharacterized protein</fullName>
    </submittedName>
</protein>
<dbReference type="RefSeq" id="WP_394488066.1">
    <property type="nucleotide sequence ID" value="NZ_JBIGIA010000007.1"/>
</dbReference>
<comment type="caution">
    <text evidence="2">The sequence shown here is derived from an EMBL/GenBank/DDBJ whole genome shotgun (WGS) entry which is preliminary data.</text>
</comment>
<dbReference type="EMBL" id="JBIGIA010000007">
    <property type="protein sequence ID" value="MFG6457232.1"/>
    <property type="molecule type" value="Genomic_DNA"/>
</dbReference>
<keyword evidence="3" id="KW-1185">Reference proteome</keyword>
<feature type="region of interest" description="Disordered" evidence="1">
    <location>
        <begin position="1"/>
        <end position="27"/>
    </location>
</feature>
<organism evidence="2 3">
    <name type="scientific">Pelomonas nitida</name>
    <dbReference type="NCBI Taxonomy" id="3299027"/>
    <lineage>
        <taxon>Bacteria</taxon>
        <taxon>Pseudomonadati</taxon>
        <taxon>Pseudomonadota</taxon>
        <taxon>Betaproteobacteria</taxon>
        <taxon>Burkholderiales</taxon>
        <taxon>Sphaerotilaceae</taxon>
        <taxon>Roseateles</taxon>
    </lineage>
</organism>
<dbReference type="Proteomes" id="UP001606305">
    <property type="component" value="Unassembled WGS sequence"/>
</dbReference>
<proteinExistence type="predicted"/>